<protein>
    <submittedName>
        <fullName evidence="2">Bacteriocin biosynthesis cyclodehydratase domain-containing protein</fullName>
    </submittedName>
</protein>
<dbReference type="RefSeq" id="WP_183358199.1">
    <property type="nucleotide sequence ID" value="NZ_BAABKR010000001.1"/>
</dbReference>
<dbReference type="EMBL" id="JACIBT010000003">
    <property type="protein sequence ID" value="MBB3667786.1"/>
    <property type="molecule type" value="Genomic_DNA"/>
</dbReference>
<keyword evidence="3" id="KW-1185">Reference proteome</keyword>
<organism evidence="2 3">
    <name type="scientific">Garicola koreensis</name>
    <dbReference type="NCBI Taxonomy" id="1262554"/>
    <lineage>
        <taxon>Bacteria</taxon>
        <taxon>Bacillati</taxon>
        <taxon>Actinomycetota</taxon>
        <taxon>Actinomycetes</taxon>
        <taxon>Micrococcales</taxon>
        <taxon>Micrococcaceae</taxon>
        <taxon>Garicola</taxon>
    </lineage>
</organism>
<dbReference type="AlphaFoldDB" id="A0A7W5U267"/>
<proteinExistence type="predicted"/>
<dbReference type="Gene3D" id="3.40.50.720">
    <property type="entry name" value="NAD(P)-binding Rossmann-like Domain"/>
    <property type="match status" value="1"/>
</dbReference>
<accession>A0A7W5U267</accession>
<evidence type="ECO:0000313" key="3">
    <source>
        <dbReference type="Proteomes" id="UP000547528"/>
    </source>
</evidence>
<dbReference type="GO" id="GO:0008641">
    <property type="term" value="F:ubiquitin-like modifier activating enzyme activity"/>
    <property type="evidence" value="ECO:0007669"/>
    <property type="project" value="InterPro"/>
</dbReference>
<evidence type="ECO:0000313" key="2">
    <source>
        <dbReference type="EMBL" id="MBB3667786.1"/>
    </source>
</evidence>
<evidence type="ECO:0000256" key="1">
    <source>
        <dbReference type="SAM" id="MobiDB-lite"/>
    </source>
</evidence>
<name>A0A7W5U267_9MICC</name>
<feature type="region of interest" description="Disordered" evidence="1">
    <location>
        <begin position="244"/>
        <end position="264"/>
    </location>
</feature>
<dbReference type="SUPFAM" id="SSF69572">
    <property type="entry name" value="Activating enzymes of the ubiquitin-like proteins"/>
    <property type="match status" value="1"/>
</dbReference>
<dbReference type="InterPro" id="IPR035985">
    <property type="entry name" value="Ubiquitin-activating_enz"/>
</dbReference>
<gene>
    <name evidence="2" type="ORF">FHX47_001407</name>
</gene>
<dbReference type="Proteomes" id="UP000547528">
    <property type="component" value="Unassembled WGS sequence"/>
</dbReference>
<comment type="caution">
    <text evidence="2">The sequence shown here is derived from an EMBL/GenBank/DDBJ whole genome shotgun (WGS) entry which is preliminary data.</text>
</comment>
<sequence length="264" mass="27872">MTCRADHPAADHPDAVRTARRRLATVLVEGLGTTGIRIAEQLIELGIGTVLLRDERPITASDPAYRRADRGRPRADVACRMLQRPDSRSAVLEAPEDSALIGLDLRLVVADGEPAWARLRAADQGETAVLPVELSASGFCIGPMLAAGSGLCPQCLVLHGLAEDPEAGDERGSRAIAPATTSTIAAGIAAHQVQVLIDGDSAAAVQSGALIGRTATGRIDHRSVSPHPECRCLTYLRADRSRAGVRRRRQRPHITSGEALVTGS</sequence>
<reference evidence="2 3" key="1">
    <citation type="submission" date="2020-08" db="EMBL/GenBank/DDBJ databases">
        <title>Sequencing the genomes of 1000 actinobacteria strains.</title>
        <authorList>
            <person name="Klenk H.-P."/>
        </authorList>
    </citation>
    <scope>NUCLEOTIDE SEQUENCE [LARGE SCALE GENOMIC DNA]</scope>
    <source>
        <strain evidence="2 3">DSM 28238</strain>
    </source>
</reference>